<evidence type="ECO:0000259" key="2">
    <source>
        <dbReference type="PROSITE" id="PS50943"/>
    </source>
</evidence>
<comment type="caution">
    <text evidence="3">The sequence shown here is derived from an EMBL/GenBank/DDBJ whole genome shotgun (WGS) entry which is preliminary data.</text>
</comment>
<dbReference type="Gene3D" id="1.10.260.40">
    <property type="entry name" value="lambda repressor-like DNA-binding domains"/>
    <property type="match status" value="1"/>
</dbReference>
<dbReference type="PANTHER" id="PTHR46797:SF1">
    <property type="entry name" value="METHYLPHOSPHONATE SYNTHASE"/>
    <property type="match status" value="1"/>
</dbReference>
<dbReference type="InterPro" id="IPR050807">
    <property type="entry name" value="TransReg_Diox_bact_type"/>
</dbReference>
<dbReference type="AlphaFoldDB" id="A0A2U3AI29"/>
<protein>
    <submittedName>
        <fullName evidence="3">XRE family transcriptional regulator</fullName>
    </submittedName>
</protein>
<dbReference type="GO" id="GO:0003700">
    <property type="term" value="F:DNA-binding transcription factor activity"/>
    <property type="evidence" value="ECO:0007669"/>
    <property type="project" value="TreeGrafter"/>
</dbReference>
<keyword evidence="1" id="KW-0238">DNA-binding</keyword>
<gene>
    <name evidence="3" type="ORF">DEX24_14900</name>
</gene>
<keyword evidence="4" id="KW-1185">Reference proteome</keyword>
<accession>A0A2U3AI29</accession>
<name>A0A2U3AI29_9BACL</name>
<dbReference type="SMART" id="SM00530">
    <property type="entry name" value="HTH_XRE"/>
    <property type="match status" value="1"/>
</dbReference>
<reference evidence="3 4" key="1">
    <citation type="submission" date="2018-05" db="EMBL/GenBank/DDBJ databases">
        <title>Kurthia sibirica genome sequence.</title>
        <authorList>
            <person name="Maclea K.S."/>
            <person name="Goen A.E."/>
        </authorList>
    </citation>
    <scope>NUCLEOTIDE SEQUENCE [LARGE SCALE GENOMIC DNA]</scope>
    <source>
        <strain evidence="3 4">ATCC 49154</strain>
    </source>
</reference>
<dbReference type="InterPro" id="IPR001387">
    <property type="entry name" value="Cro/C1-type_HTH"/>
</dbReference>
<dbReference type="PROSITE" id="PS50943">
    <property type="entry name" value="HTH_CROC1"/>
    <property type="match status" value="1"/>
</dbReference>
<dbReference type="OrthoDB" id="2168837at2"/>
<dbReference type="SUPFAM" id="SSF47413">
    <property type="entry name" value="lambda repressor-like DNA-binding domains"/>
    <property type="match status" value="1"/>
</dbReference>
<evidence type="ECO:0000313" key="4">
    <source>
        <dbReference type="Proteomes" id="UP000245938"/>
    </source>
</evidence>
<feature type="domain" description="HTH cro/C1-type" evidence="2">
    <location>
        <begin position="9"/>
        <end position="63"/>
    </location>
</feature>
<evidence type="ECO:0000256" key="1">
    <source>
        <dbReference type="ARBA" id="ARBA00023125"/>
    </source>
</evidence>
<evidence type="ECO:0000313" key="3">
    <source>
        <dbReference type="EMBL" id="PWI24180.1"/>
    </source>
</evidence>
<dbReference type="EMBL" id="QFVR01000027">
    <property type="protein sequence ID" value="PWI24180.1"/>
    <property type="molecule type" value="Genomic_DNA"/>
</dbReference>
<dbReference type="Pfam" id="PF12844">
    <property type="entry name" value="HTH_19"/>
    <property type="match status" value="1"/>
</dbReference>
<dbReference type="Proteomes" id="UP000245938">
    <property type="component" value="Unassembled WGS sequence"/>
</dbReference>
<dbReference type="PANTHER" id="PTHR46797">
    <property type="entry name" value="HTH-TYPE TRANSCRIPTIONAL REGULATOR"/>
    <property type="match status" value="1"/>
</dbReference>
<dbReference type="InterPro" id="IPR010982">
    <property type="entry name" value="Lambda_DNA-bd_dom_sf"/>
</dbReference>
<dbReference type="CDD" id="cd00093">
    <property type="entry name" value="HTH_XRE"/>
    <property type="match status" value="1"/>
</dbReference>
<dbReference type="GO" id="GO:0003677">
    <property type="term" value="F:DNA binding"/>
    <property type="evidence" value="ECO:0007669"/>
    <property type="project" value="UniProtKB-KW"/>
</dbReference>
<dbReference type="GO" id="GO:0005829">
    <property type="term" value="C:cytosol"/>
    <property type="evidence" value="ECO:0007669"/>
    <property type="project" value="TreeGrafter"/>
</dbReference>
<organism evidence="3 4">
    <name type="scientific">Kurthia sibirica</name>
    <dbReference type="NCBI Taxonomy" id="202750"/>
    <lineage>
        <taxon>Bacteria</taxon>
        <taxon>Bacillati</taxon>
        <taxon>Bacillota</taxon>
        <taxon>Bacilli</taxon>
        <taxon>Bacillales</taxon>
        <taxon>Caryophanaceae</taxon>
        <taxon>Kurthia</taxon>
    </lineage>
</organism>
<proteinExistence type="predicted"/>
<sequence>MTNRLGDQLKEIREEKKITLEELSLKTRVGSEKLARYESGEEVPSEATLLKLSNALEIPISNLMDGLK</sequence>